<dbReference type="PANTHER" id="PTHR42997">
    <property type="entry name" value="HIT FAMILY HYDROLASE"/>
    <property type="match status" value="1"/>
</dbReference>
<dbReference type="InterPro" id="IPR036265">
    <property type="entry name" value="HIT-like_sf"/>
</dbReference>
<gene>
    <name evidence="3" type="ordered locus">Spica_1401</name>
</gene>
<dbReference type="AlphaFoldDB" id="F8F3H1"/>
<dbReference type="PROSITE" id="PS51084">
    <property type="entry name" value="HIT_2"/>
    <property type="match status" value="1"/>
</dbReference>
<evidence type="ECO:0000313" key="4">
    <source>
        <dbReference type="Proteomes" id="UP000000503"/>
    </source>
</evidence>
<dbReference type="Proteomes" id="UP000000503">
    <property type="component" value="Chromosome"/>
</dbReference>
<evidence type="ECO:0000313" key="3">
    <source>
        <dbReference type="EMBL" id="AEJ19547.1"/>
    </source>
</evidence>
<organism evidence="3 4">
    <name type="scientific">Gracilinema caldarium (strain ATCC 51460 / DSM 7334 / H1)</name>
    <name type="common">Treponema caldarium</name>
    <dbReference type="NCBI Taxonomy" id="744872"/>
    <lineage>
        <taxon>Bacteria</taxon>
        <taxon>Pseudomonadati</taxon>
        <taxon>Spirochaetota</taxon>
        <taxon>Spirochaetia</taxon>
        <taxon>Spirochaetales</taxon>
        <taxon>Breznakiellaceae</taxon>
        <taxon>Gracilinema</taxon>
    </lineage>
</organism>
<proteinExistence type="predicted"/>
<dbReference type="GO" id="GO:0003824">
    <property type="term" value="F:catalytic activity"/>
    <property type="evidence" value="ECO:0007669"/>
    <property type="project" value="InterPro"/>
</dbReference>
<dbReference type="InterPro" id="IPR052908">
    <property type="entry name" value="AP-4-A_phosphorylase"/>
</dbReference>
<sequence>MVGYARTSMEYFFNFEKIAYLKGKRPEGCILCLIRDHSDLVQDLTVYSQDGFSVSLNLYPYNPGHLIVFPHRHCTDLREFHIDEQLALHKTLSLALSVLDQEYHPSGYNIGCNMGLNAGASIEHIHYHIIPRYPREIGIAELFAGKRVLVEHPLDSMERLQRAFAEKAEETANQP</sequence>
<accession>F8F3H1</accession>
<dbReference type="EMBL" id="CP002868">
    <property type="protein sequence ID" value="AEJ19547.1"/>
    <property type="molecule type" value="Genomic_DNA"/>
</dbReference>
<dbReference type="eggNOG" id="COG0537">
    <property type="taxonomic scope" value="Bacteria"/>
</dbReference>
<dbReference type="HOGENOM" id="CLU_056776_1_2_12"/>
<feature type="short sequence motif" description="Histidine triad motif" evidence="1">
    <location>
        <begin position="124"/>
        <end position="128"/>
    </location>
</feature>
<dbReference type="STRING" id="744872.Spica_1401"/>
<protein>
    <submittedName>
        <fullName evidence="3">Histidine triad (HIT) protein</fullName>
    </submittedName>
</protein>
<dbReference type="Pfam" id="PF01230">
    <property type="entry name" value="HIT"/>
    <property type="match status" value="1"/>
</dbReference>
<evidence type="ECO:0000259" key="2">
    <source>
        <dbReference type="PROSITE" id="PS51084"/>
    </source>
</evidence>
<dbReference type="PANTHER" id="PTHR42997:SF1">
    <property type="entry name" value="AP-4-A PHOSPHORYLASE"/>
    <property type="match status" value="1"/>
</dbReference>
<evidence type="ECO:0000256" key="1">
    <source>
        <dbReference type="PROSITE-ProRule" id="PRU00464"/>
    </source>
</evidence>
<reference evidence="4" key="1">
    <citation type="journal article" date="2013" name="Stand. Genomic Sci.">
        <title>Genome sequence of the thermophilic fresh-water bacterium Spirochaeta caldaria type strain (H1(T)), reclassification of Spirochaeta caldaria, Spirochaeta stenostrepta, and Spirochaeta zuelzerae in the genus Treponema as Treponema caldaria comb. nov., Treponema stenostrepta comb. nov., and Treponema zuelzerae comb. nov., and emendation of the genus Treponema.</title>
        <authorList>
            <person name="Abt B."/>
            <person name="Goker M."/>
            <person name="Scheuner C."/>
            <person name="Han C."/>
            <person name="Lu M."/>
            <person name="Misra M."/>
            <person name="Lapidus A."/>
            <person name="Nolan M."/>
            <person name="Lucas S."/>
            <person name="Hammon N."/>
            <person name="Deshpande S."/>
            <person name="Cheng J.F."/>
            <person name="Tapia R."/>
            <person name="Goodwin L.A."/>
            <person name="Pitluck S."/>
            <person name="Liolios K."/>
            <person name="Pagani I."/>
            <person name="Ivanova N."/>
            <person name="Mavromatis K."/>
            <person name="Mikhailova N."/>
            <person name="Huntemann M."/>
            <person name="Pati A."/>
            <person name="Chen A."/>
            <person name="Palaniappan K."/>
            <person name="Land M."/>
            <person name="Hauser L."/>
            <person name="Jeffries C.D."/>
            <person name="Rohde M."/>
            <person name="Spring S."/>
            <person name="Gronow S."/>
            <person name="Detter J.C."/>
            <person name="Bristow J."/>
            <person name="Eisen J.A."/>
            <person name="Markowitz V."/>
            <person name="Hugenholtz P."/>
            <person name="Kyrpides N.C."/>
            <person name="Woyke T."/>
            <person name="Klenk H.P."/>
        </authorList>
    </citation>
    <scope>NUCLEOTIDE SEQUENCE</scope>
    <source>
        <strain evidence="4">ATCC 51460 / DSM 7334 / H1</strain>
    </source>
</reference>
<dbReference type="Gene3D" id="3.30.428.10">
    <property type="entry name" value="HIT-like"/>
    <property type="match status" value="1"/>
</dbReference>
<name>F8F3H1_GRAC1</name>
<dbReference type="KEGG" id="scd:Spica_1401"/>
<dbReference type="SUPFAM" id="SSF54197">
    <property type="entry name" value="HIT-like"/>
    <property type="match status" value="1"/>
</dbReference>
<feature type="domain" description="HIT" evidence="2">
    <location>
        <begin position="30"/>
        <end position="139"/>
    </location>
</feature>
<keyword evidence="4" id="KW-1185">Reference proteome</keyword>
<dbReference type="InterPro" id="IPR011146">
    <property type="entry name" value="HIT-like"/>
</dbReference>